<organism evidence="9 10">
    <name type="scientific">Parasediminibacterium paludis</name>
    <dbReference type="NCBI Taxonomy" id="908966"/>
    <lineage>
        <taxon>Bacteria</taxon>
        <taxon>Pseudomonadati</taxon>
        <taxon>Bacteroidota</taxon>
        <taxon>Chitinophagia</taxon>
        <taxon>Chitinophagales</taxon>
        <taxon>Chitinophagaceae</taxon>
        <taxon>Parasediminibacterium</taxon>
    </lineage>
</organism>
<gene>
    <name evidence="9" type="ORF">ACFOW1_13810</name>
</gene>
<keyword evidence="5" id="KW-0720">Serine protease</keyword>
<keyword evidence="2" id="KW-0121">Carboxypeptidase</keyword>
<dbReference type="Pfam" id="PF17676">
    <property type="entry name" value="Peptidase_S66C"/>
    <property type="match status" value="1"/>
</dbReference>
<reference evidence="10" key="1">
    <citation type="journal article" date="2019" name="Int. J. Syst. Evol. Microbiol.">
        <title>The Global Catalogue of Microorganisms (GCM) 10K type strain sequencing project: providing services to taxonomists for standard genome sequencing and annotation.</title>
        <authorList>
            <consortium name="The Broad Institute Genomics Platform"/>
            <consortium name="The Broad Institute Genome Sequencing Center for Infectious Disease"/>
            <person name="Wu L."/>
            <person name="Ma J."/>
        </authorList>
    </citation>
    <scope>NUCLEOTIDE SEQUENCE [LARGE SCALE GENOMIC DNA]</scope>
    <source>
        <strain evidence="10">CECT 8010</strain>
    </source>
</reference>
<dbReference type="InterPro" id="IPR027478">
    <property type="entry name" value="LdcA_N"/>
</dbReference>
<evidence type="ECO:0000256" key="2">
    <source>
        <dbReference type="ARBA" id="ARBA00022645"/>
    </source>
</evidence>
<keyword evidence="6" id="KW-0732">Signal</keyword>
<name>A0ABV8Q1B5_9BACT</name>
<sequence length="351" mass="39080">MNRKHFLATILPASIAANALAQTKPHKNHQFHPDSYRDKNPQLMIPPYLKTGDTIGITSPAGYITLKDIEPAVAQITSWGFQVKIGDTIGKRDFTYGGTDAERLQDFQAMLDNHSIKAILCARGGYGAVRIIDNIDFTNFRKRPKWVIGFSDITVLHSHIHQQYNVATIHSKMCNSFPDDWSLADAEQKATILSIKDALQGTPMVYNAIPTAENVWGKAKGVLVGGNLKTLESLAASTSDIDTAGKILFVEDTGEYLYSIDRMFWNLQRSGKLKHLAGLIVGGFKIKEDLGGEPFGKTVYEIIKEKLEGYHYPVCFNFPVGHQRNNYALKCGIIHELDVAVDKVIFKDIIK</sequence>
<protein>
    <submittedName>
        <fullName evidence="9">LD-carboxypeptidase</fullName>
    </submittedName>
</protein>
<keyword evidence="4" id="KW-0378">Hydrolase</keyword>
<dbReference type="PANTHER" id="PTHR30237">
    <property type="entry name" value="MURAMOYLTETRAPEPTIDE CARBOXYPEPTIDASE"/>
    <property type="match status" value="1"/>
</dbReference>
<accession>A0ABV8Q1B5</accession>
<evidence type="ECO:0000256" key="5">
    <source>
        <dbReference type="ARBA" id="ARBA00022825"/>
    </source>
</evidence>
<dbReference type="PANTHER" id="PTHR30237:SF2">
    <property type="entry name" value="MUREIN TETRAPEPTIDE CARBOXYPEPTIDASE"/>
    <property type="match status" value="1"/>
</dbReference>
<feature type="domain" description="LD-carboxypeptidase N-terminal" evidence="7">
    <location>
        <begin position="55"/>
        <end position="170"/>
    </location>
</feature>
<dbReference type="InterPro" id="IPR040449">
    <property type="entry name" value="Peptidase_S66_N"/>
</dbReference>
<dbReference type="CDD" id="cd07025">
    <property type="entry name" value="Peptidase_S66"/>
    <property type="match status" value="1"/>
</dbReference>
<evidence type="ECO:0000259" key="8">
    <source>
        <dbReference type="Pfam" id="PF17676"/>
    </source>
</evidence>
<evidence type="ECO:0000313" key="10">
    <source>
        <dbReference type="Proteomes" id="UP001595906"/>
    </source>
</evidence>
<dbReference type="SUPFAM" id="SSF141986">
    <property type="entry name" value="LD-carboxypeptidase A C-terminal domain-like"/>
    <property type="match status" value="1"/>
</dbReference>
<feature type="chain" id="PRO_5045652692" evidence="6">
    <location>
        <begin position="22"/>
        <end position="351"/>
    </location>
</feature>
<dbReference type="InterPro" id="IPR003507">
    <property type="entry name" value="S66_fam"/>
</dbReference>
<evidence type="ECO:0000256" key="3">
    <source>
        <dbReference type="ARBA" id="ARBA00022670"/>
    </source>
</evidence>
<dbReference type="Gene3D" id="3.50.30.60">
    <property type="entry name" value="LD-carboxypeptidase A C-terminal domain-like"/>
    <property type="match status" value="1"/>
</dbReference>
<evidence type="ECO:0000256" key="1">
    <source>
        <dbReference type="ARBA" id="ARBA00010233"/>
    </source>
</evidence>
<dbReference type="RefSeq" id="WP_379015037.1">
    <property type="nucleotide sequence ID" value="NZ_JBHSDC010000028.1"/>
</dbReference>
<comment type="caution">
    <text evidence="9">The sequence shown here is derived from an EMBL/GenBank/DDBJ whole genome shotgun (WGS) entry which is preliminary data.</text>
</comment>
<comment type="similarity">
    <text evidence="1">Belongs to the peptidase S66 family.</text>
</comment>
<keyword evidence="10" id="KW-1185">Reference proteome</keyword>
<evidence type="ECO:0000256" key="4">
    <source>
        <dbReference type="ARBA" id="ARBA00022801"/>
    </source>
</evidence>
<evidence type="ECO:0000313" key="9">
    <source>
        <dbReference type="EMBL" id="MFC4232972.1"/>
    </source>
</evidence>
<dbReference type="Gene3D" id="3.40.50.10740">
    <property type="entry name" value="Class I glutamine amidotransferase-like"/>
    <property type="match status" value="1"/>
</dbReference>
<dbReference type="SUPFAM" id="SSF52317">
    <property type="entry name" value="Class I glutamine amidotransferase-like"/>
    <property type="match status" value="1"/>
</dbReference>
<dbReference type="PIRSF" id="PIRSF028757">
    <property type="entry name" value="LD-carboxypeptidase"/>
    <property type="match status" value="1"/>
</dbReference>
<dbReference type="EMBL" id="JBHSDC010000028">
    <property type="protein sequence ID" value="MFC4232972.1"/>
    <property type="molecule type" value="Genomic_DNA"/>
</dbReference>
<evidence type="ECO:0000256" key="6">
    <source>
        <dbReference type="SAM" id="SignalP"/>
    </source>
</evidence>
<feature type="domain" description="LD-carboxypeptidase C-terminal" evidence="8">
    <location>
        <begin position="220"/>
        <end position="334"/>
    </location>
</feature>
<evidence type="ECO:0000259" key="7">
    <source>
        <dbReference type="Pfam" id="PF02016"/>
    </source>
</evidence>
<dbReference type="Pfam" id="PF02016">
    <property type="entry name" value="Peptidase_S66"/>
    <property type="match status" value="1"/>
</dbReference>
<dbReference type="InterPro" id="IPR029062">
    <property type="entry name" value="Class_I_gatase-like"/>
</dbReference>
<dbReference type="InterPro" id="IPR040921">
    <property type="entry name" value="Peptidase_S66C"/>
</dbReference>
<dbReference type="InterPro" id="IPR027461">
    <property type="entry name" value="Carboxypeptidase_A_C_sf"/>
</dbReference>
<keyword evidence="3" id="KW-0645">Protease</keyword>
<proteinExistence type="inferred from homology"/>
<feature type="signal peptide" evidence="6">
    <location>
        <begin position="1"/>
        <end position="21"/>
    </location>
</feature>
<dbReference type="Proteomes" id="UP001595906">
    <property type="component" value="Unassembled WGS sequence"/>
</dbReference>